<name>A0A2S7U595_9BACT</name>
<protein>
    <submittedName>
        <fullName evidence="1">Uncharacterized protein</fullName>
    </submittedName>
</protein>
<organism evidence="1 2">
    <name type="scientific">Rubritalea profundi</name>
    <dbReference type="NCBI Taxonomy" id="1658618"/>
    <lineage>
        <taxon>Bacteria</taxon>
        <taxon>Pseudomonadati</taxon>
        <taxon>Verrucomicrobiota</taxon>
        <taxon>Verrucomicrobiia</taxon>
        <taxon>Verrucomicrobiales</taxon>
        <taxon>Rubritaleaceae</taxon>
        <taxon>Rubritalea</taxon>
    </lineage>
</organism>
<evidence type="ECO:0000313" key="1">
    <source>
        <dbReference type="EMBL" id="PQJ29574.1"/>
    </source>
</evidence>
<accession>A0A2S7U595</accession>
<dbReference type="AlphaFoldDB" id="A0A2S7U595"/>
<dbReference type="Proteomes" id="UP000239907">
    <property type="component" value="Unassembled WGS sequence"/>
</dbReference>
<proteinExistence type="predicted"/>
<comment type="caution">
    <text evidence="1">The sequence shown here is derived from an EMBL/GenBank/DDBJ whole genome shotgun (WGS) entry which is preliminary data.</text>
</comment>
<reference evidence="1 2" key="1">
    <citation type="submission" date="2016-12" db="EMBL/GenBank/DDBJ databases">
        <title>Study of bacterial adaptation to deep sea.</title>
        <authorList>
            <person name="Song J."/>
            <person name="Yoshizawa S."/>
            <person name="Kogure K."/>
        </authorList>
    </citation>
    <scope>NUCLEOTIDE SEQUENCE [LARGE SCALE GENOMIC DNA]</scope>
    <source>
        <strain evidence="1 2">SAORIC-165</strain>
    </source>
</reference>
<sequence length="100" mass="11093">MEKTASEAVTDETKLNEAYQQLGSASYQERGHAYEYFKSKGNSILGFLKSKEPAEDPEIRMRASEIQKHLESNVANQQDLMVINAAKSLLKSPKDKSTGG</sequence>
<evidence type="ECO:0000313" key="2">
    <source>
        <dbReference type="Proteomes" id="UP000239907"/>
    </source>
</evidence>
<gene>
    <name evidence="1" type="ORF">BSZ32_14460</name>
</gene>
<keyword evidence="2" id="KW-1185">Reference proteome</keyword>
<dbReference type="EMBL" id="MQWA01000001">
    <property type="protein sequence ID" value="PQJ29574.1"/>
    <property type="molecule type" value="Genomic_DNA"/>
</dbReference>